<protein>
    <submittedName>
        <fullName evidence="1">Uncharacterized protein</fullName>
    </submittedName>
</protein>
<name>A0A380RUW2_FIBSU</name>
<proteinExistence type="predicted"/>
<gene>
    <name evidence="1" type="ORF">SAMN05661053_0311</name>
</gene>
<evidence type="ECO:0000313" key="1">
    <source>
        <dbReference type="EMBL" id="SUQ19085.1"/>
    </source>
</evidence>
<accession>A0A380RUW2</accession>
<evidence type="ECO:0000313" key="2">
    <source>
        <dbReference type="Proteomes" id="UP000255423"/>
    </source>
</evidence>
<dbReference type="EMBL" id="UHJL01000001">
    <property type="protein sequence ID" value="SUQ19085.1"/>
    <property type="molecule type" value="Genomic_DNA"/>
</dbReference>
<dbReference type="InterPro" id="IPR045459">
    <property type="entry name" value="DUF5908"/>
</dbReference>
<dbReference type="RefSeq" id="WP_181369030.1">
    <property type="nucleotide sequence ID" value="NZ_UHJL01000001.1"/>
</dbReference>
<organism evidence="1 2">
    <name type="scientific">Fibrobacter succinogenes</name>
    <name type="common">Bacteroides succinogenes</name>
    <dbReference type="NCBI Taxonomy" id="833"/>
    <lineage>
        <taxon>Bacteria</taxon>
        <taxon>Pseudomonadati</taxon>
        <taxon>Fibrobacterota</taxon>
        <taxon>Fibrobacteria</taxon>
        <taxon>Fibrobacterales</taxon>
        <taxon>Fibrobacteraceae</taxon>
        <taxon>Fibrobacter</taxon>
    </lineage>
</organism>
<reference evidence="1 2" key="1">
    <citation type="submission" date="2017-08" db="EMBL/GenBank/DDBJ databases">
        <authorList>
            <person name="de Groot N.N."/>
        </authorList>
    </citation>
    <scope>NUCLEOTIDE SEQUENCE [LARGE SCALE GENOMIC DNA]</scope>
    <source>
        <strain evidence="1 2">HM2</strain>
    </source>
</reference>
<sequence length="51" mass="5953">MSLEIKNFVVNIHVTGSSKEGKKEDLEALRSEILDECREMISESVERMRER</sequence>
<dbReference type="Proteomes" id="UP000255423">
    <property type="component" value="Unassembled WGS sequence"/>
</dbReference>
<dbReference type="Pfam" id="PF19265">
    <property type="entry name" value="DUF5908"/>
    <property type="match status" value="1"/>
</dbReference>
<dbReference type="AlphaFoldDB" id="A0A380RUW2"/>